<keyword evidence="1" id="KW-0812">Transmembrane</keyword>
<protein>
    <submittedName>
        <fullName evidence="2">Uncharacterized protein</fullName>
    </submittedName>
</protein>
<organism evidence="2 3">
    <name type="scientific">Amycolatopsis pretoriensis</name>
    <dbReference type="NCBI Taxonomy" id="218821"/>
    <lineage>
        <taxon>Bacteria</taxon>
        <taxon>Bacillati</taxon>
        <taxon>Actinomycetota</taxon>
        <taxon>Actinomycetes</taxon>
        <taxon>Pseudonocardiales</taxon>
        <taxon>Pseudonocardiaceae</taxon>
        <taxon>Amycolatopsis</taxon>
    </lineage>
</organism>
<dbReference type="AlphaFoldDB" id="A0A1H5QCP8"/>
<evidence type="ECO:0000313" key="2">
    <source>
        <dbReference type="EMBL" id="SEF23779.1"/>
    </source>
</evidence>
<accession>A0A1H5QCP8</accession>
<evidence type="ECO:0000313" key="3">
    <source>
        <dbReference type="Proteomes" id="UP000198878"/>
    </source>
</evidence>
<reference evidence="3" key="1">
    <citation type="submission" date="2016-10" db="EMBL/GenBank/DDBJ databases">
        <authorList>
            <person name="Varghese N."/>
            <person name="Submissions S."/>
        </authorList>
    </citation>
    <scope>NUCLEOTIDE SEQUENCE [LARGE SCALE GENOMIC DNA]</scope>
    <source>
        <strain evidence="3">DSM 44654</strain>
    </source>
</reference>
<proteinExistence type="predicted"/>
<gene>
    <name evidence="2" type="ORF">SAMN05421837_102406</name>
</gene>
<feature type="transmembrane region" description="Helical" evidence="1">
    <location>
        <begin position="6"/>
        <end position="31"/>
    </location>
</feature>
<sequence length="68" mass="7257">MLSTAMIVLEALTGTLYPVTVATIASVAAFARGKERREAAREVLVILLLRKSAAGKRPGPPHERSPES</sequence>
<dbReference type="RefSeq" id="WP_091388957.1">
    <property type="nucleotide sequence ID" value="NZ_FNUJ01000002.1"/>
</dbReference>
<evidence type="ECO:0000256" key="1">
    <source>
        <dbReference type="SAM" id="Phobius"/>
    </source>
</evidence>
<keyword evidence="3" id="KW-1185">Reference proteome</keyword>
<dbReference type="EMBL" id="FNUJ01000002">
    <property type="protein sequence ID" value="SEF23779.1"/>
    <property type="molecule type" value="Genomic_DNA"/>
</dbReference>
<name>A0A1H5QCP8_9PSEU</name>
<keyword evidence="1" id="KW-1133">Transmembrane helix</keyword>
<keyword evidence="1" id="KW-0472">Membrane</keyword>
<dbReference type="Proteomes" id="UP000198878">
    <property type="component" value="Unassembled WGS sequence"/>
</dbReference>